<organism evidence="2 3">
    <name type="scientific">Nannocystis exedens</name>
    <dbReference type="NCBI Taxonomy" id="54"/>
    <lineage>
        <taxon>Bacteria</taxon>
        <taxon>Pseudomonadati</taxon>
        <taxon>Myxococcota</taxon>
        <taxon>Polyangia</taxon>
        <taxon>Nannocystales</taxon>
        <taxon>Nannocystaceae</taxon>
        <taxon>Nannocystis</taxon>
    </lineage>
</organism>
<dbReference type="AlphaFoldDB" id="A0A1I1UBI1"/>
<keyword evidence="3" id="KW-1185">Reference proteome</keyword>
<evidence type="ECO:0000256" key="1">
    <source>
        <dbReference type="SAM" id="MobiDB-lite"/>
    </source>
</evidence>
<feature type="region of interest" description="Disordered" evidence="1">
    <location>
        <begin position="1"/>
        <end position="92"/>
    </location>
</feature>
<gene>
    <name evidence="2" type="ORF">SAMN02745121_01126</name>
</gene>
<feature type="compositionally biased region" description="Basic and acidic residues" evidence="1">
    <location>
        <begin position="79"/>
        <end position="92"/>
    </location>
</feature>
<dbReference type="STRING" id="54.SAMN02745121_01126"/>
<dbReference type="Proteomes" id="UP000199400">
    <property type="component" value="Unassembled WGS sequence"/>
</dbReference>
<feature type="compositionally biased region" description="Basic and acidic residues" evidence="1">
    <location>
        <begin position="50"/>
        <end position="66"/>
    </location>
</feature>
<accession>A0A1I1UBI1</accession>
<name>A0A1I1UBI1_9BACT</name>
<evidence type="ECO:0000313" key="3">
    <source>
        <dbReference type="Proteomes" id="UP000199400"/>
    </source>
</evidence>
<evidence type="ECO:0000313" key="2">
    <source>
        <dbReference type="EMBL" id="SFD68221.1"/>
    </source>
</evidence>
<dbReference type="EMBL" id="FOMX01000003">
    <property type="protein sequence ID" value="SFD68221.1"/>
    <property type="molecule type" value="Genomic_DNA"/>
</dbReference>
<proteinExistence type="predicted"/>
<protein>
    <submittedName>
        <fullName evidence="2">Uncharacterized protein</fullName>
    </submittedName>
</protein>
<reference evidence="3" key="1">
    <citation type="submission" date="2016-10" db="EMBL/GenBank/DDBJ databases">
        <authorList>
            <person name="Varghese N."/>
            <person name="Submissions S."/>
        </authorList>
    </citation>
    <scope>NUCLEOTIDE SEQUENCE [LARGE SCALE GENOMIC DNA]</scope>
    <source>
        <strain evidence="3">ATCC 25963</strain>
    </source>
</reference>
<sequence length="92" mass="9355">MLDRACPEGCAVKGAAEHGEASESGQDGASAPVAPRQGPGGSLVGPLADDGARRPARVRLDGEGTGRLRKLAVTAGRLADGRERRGRSDDHA</sequence>